<name>A0ACC2ZPZ3_9PEZI</name>
<evidence type="ECO:0000313" key="1">
    <source>
        <dbReference type="EMBL" id="KAJ9649645.1"/>
    </source>
</evidence>
<keyword evidence="2" id="KW-1185">Reference proteome</keyword>
<dbReference type="Proteomes" id="UP001172680">
    <property type="component" value="Unassembled WGS sequence"/>
</dbReference>
<evidence type="ECO:0000313" key="2">
    <source>
        <dbReference type="Proteomes" id="UP001172680"/>
    </source>
</evidence>
<comment type="caution">
    <text evidence="1">The sequence shown here is derived from an EMBL/GenBank/DDBJ whole genome shotgun (WGS) entry which is preliminary data.</text>
</comment>
<sequence length="680" mass="73467">MDGQPRNDGRSTPASDNPNVFDDEFAIDNDPLEPEFGVADGFRPDQSRQSSAFTDSPTLERLSVEESIPGTVPGETKSRPHVPSRGSTEHFAVRPESSIRHVSTRYWDGSVSEWSDLINNQSAFADPNVLEDSEETTSPAPQLIPVGFPGMSTGYHRQIGPDGEEQGLMGLDGHTEQLPPYSRYPEQGPASPVVPVTQPATPQESIALGNLNSPDSQTTLIRPNNGHGADQEVLERENVEGEEEDKVFGGKIPLWALILGFVIVFILAVILGGAIGGLLARENARLAAASSAAFVTVYSTASMYDASTIATPTGLASLPTHATYALPLGDPESSLNGCLPLGEQRSAWSCKIHGPDLRLSLDEVPGKPYQGACITPMDPDDTPLRYGMQPPSFTAQRLVLVHDYDDPSKGPAYHFSARYDKIVVVDKDDFIGLETIKKRDAAPASEFEVPQGFRGRREVQVGDLPWFCVWNDTFIEGFIYVNEDTAAAASSSSAVAAAASAAVTSSSSYPTTLATSPQTTSASLQTAPVASSPTPTSSDTVDAVTSEQPYSHYTHFRPGFPSAIPTELAAVSRPAMQRRYKKLPEFPRVVKIEERRLPNNPDPPYCQQWRVLWDGQLVTNADSNGNSIRVELEEDDPLYPGASIVETRPATTGGASEEKRSLFGKRKDPHGACHCQWSST</sequence>
<reference evidence="1" key="1">
    <citation type="submission" date="2022-10" db="EMBL/GenBank/DDBJ databases">
        <title>Culturing micro-colonial fungi from biological soil crusts in the Mojave desert and describing Neophaeococcomyces mojavensis, and introducing the new genera and species Taxawa tesnikishii.</title>
        <authorList>
            <person name="Kurbessoian T."/>
            <person name="Stajich J.E."/>
        </authorList>
    </citation>
    <scope>NUCLEOTIDE SEQUENCE</scope>
    <source>
        <strain evidence="1">JES_115</strain>
    </source>
</reference>
<dbReference type="EMBL" id="JAPDRP010000001">
    <property type="protein sequence ID" value="KAJ9649645.1"/>
    <property type="molecule type" value="Genomic_DNA"/>
</dbReference>
<organism evidence="1 2">
    <name type="scientific">Coniosporium tulheliwenetii</name>
    <dbReference type="NCBI Taxonomy" id="3383036"/>
    <lineage>
        <taxon>Eukaryota</taxon>
        <taxon>Fungi</taxon>
        <taxon>Dikarya</taxon>
        <taxon>Ascomycota</taxon>
        <taxon>Pezizomycotina</taxon>
        <taxon>Dothideomycetes</taxon>
        <taxon>Dothideomycetes incertae sedis</taxon>
        <taxon>Coniosporium</taxon>
    </lineage>
</organism>
<accession>A0ACC2ZPZ3</accession>
<proteinExistence type="predicted"/>
<protein>
    <submittedName>
        <fullName evidence="1">Uncharacterized protein</fullName>
    </submittedName>
</protein>
<gene>
    <name evidence="1" type="ORF">H2199_000423</name>
</gene>